<dbReference type="EMBL" id="FUWZ01000006">
    <property type="protein sequence ID" value="SKA44820.1"/>
    <property type="molecule type" value="Genomic_DNA"/>
</dbReference>
<dbReference type="Gene3D" id="3.40.50.1820">
    <property type="entry name" value="alpha/beta hydrolase"/>
    <property type="match status" value="1"/>
</dbReference>
<organism evidence="3 4">
    <name type="scientific">Chitinophaga eiseniae</name>
    <dbReference type="NCBI Taxonomy" id="634771"/>
    <lineage>
        <taxon>Bacteria</taxon>
        <taxon>Pseudomonadati</taxon>
        <taxon>Bacteroidota</taxon>
        <taxon>Chitinophagia</taxon>
        <taxon>Chitinophagales</taxon>
        <taxon>Chitinophagaceae</taxon>
        <taxon>Chitinophaga</taxon>
    </lineage>
</organism>
<dbReference type="InterPro" id="IPR029058">
    <property type="entry name" value="AB_hydrolase_fold"/>
</dbReference>
<dbReference type="PANTHER" id="PTHR11487:SF0">
    <property type="entry name" value="S-ACYL FATTY ACID SYNTHASE THIOESTERASE, MEDIUM CHAIN"/>
    <property type="match status" value="1"/>
</dbReference>
<comment type="similarity">
    <text evidence="1">Belongs to the thioesterase family.</text>
</comment>
<dbReference type="STRING" id="634771.SAMN04488128_106479"/>
<dbReference type="SUPFAM" id="SSF53474">
    <property type="entry name" value="alpha/beta-Hydrolases"/>
    <property type="match status" value="1"/>
</dbReference>
<evidence type="ECO:0000313" key="4">
    <source>
        <dbReference type="Proteomes" id="UP000190367"/>
    </source>
</evidence>
<dbReference type="AlphaFoldDB" id="A0A1T4TWK9"/>
<dbReference type="Proteomes" id="UP000190367">
    <property type="component" value="Unassembled WGS sequence"/>
</dbReference>
<proteinExistence type="inferred from homology"/>
<dbReference type="InterPro" id="IPR001031">
    <property type="entry name" value="Thioesterase"/>
</dbReference>
<reference evidence="4" key="1">
    <citation type="submission" date="2017-02" db="EMBL/GenBank/DDBJ databases">
        <authorList>
            <person name="Varghese N."/>
            <person name="Submissions S."/>
        </authorList>
    </citation>
    <scope>NUCLEOTIDE SEQUENCE [LARGE SCALE GENOMIC DNA]</scope>
    <source>
        <strain evidence="4">DSM 22224</strain>
    </source>
</reference>
<sequence>MFKEPVNLFLLHHAGGSRYAYQPFTGLFPPGMKVNLLELPGRGARMNEPLVEDIHLLVEDVYRKISPALDAPHVFMGHSMGSVLAYLLTRKSITDNRRLPAHLFLSGRTGPYYFEDSALRRSSLPRKEFAAVLRDLGGVPAEVLDDDQAMDFFEPVIRSDFKVLETYSYTPAPPLDIPVTVLLGKEDHSAHKEGVPWQDITALPVDVRYFDGGHFFLMDKAAEIARLVATQTLNSFQQQIA</sequence>
<dbReference type="OrthoDB" id="2213423at2"/>
<evidence type="ECO:0000256" key="1">
    <source>
        <dbReference type="ARBA" id="ARBA00007169"/>
    </source>
</evidence>
<dbReference type="PANTHER" id="PTHR11487">
    <property type="entry name" value="THIOESTERASE"/>
    <property type="match status" value="1"/>
</dbReference>
<dbReference type="GO" id="GO:0008610">
    <property type="term" value="P:lipid biosynthetic process"/>
    <property type="evidence" value="ECO:0007669"/>
    <property type="project" value="TreeGrafter"/>
</dbReference>
<dbReference type="RefSeq" id="WP_078672813.1">
    <property type="nucleotide sequence ID" value="NZ_FUWZ01000006.1"/>
</dbReference>
<gene>
    <name evidence="3" type="ORF">SAMN04488128_106479</name>
</gene>
<accession>A0A1T4TWK9</accession>
<evidence type="ECO:0000313" key="3">
    <source>
        <dbReference type="EMBL" id="SKA44820.1"/>
    </source>
</evidence>
<feature type="domain" description="Thioesterase" evidence="2">
    <location>
        <begin position="8"/>
        <end position="230"/>
    </location>
</feature>
<name>A0A1T4TWK9_9BACT</name>
<protein>
    <submittedName>
        <fullName evidence="3">Surfactin synthase thioesterase subunit</fullName>
    </submittedName>
</protein>
<evidence type="ECO:0000259" key="2">
    <source>
        <dbReference type="Pfam" id="PF00975"/>
    </source>
</evidence>
<keyword evidence="4" id="KW-1185">Reference proteome</keyword>
<dbReference type="InterPro" id="IPR012223">
    <property type="entry name" value="TEII"/>
</dbReference>
<dbReference type="Pfam" id="PF00975">
    <property type="entry name" value="Thioesterase"/>
    <property type="match status" value="1"/>
</dbReference>